<keyword evidence="1" id="KW-0812">Transmembrane</keyword>
<dbReference type="EMBL" id="HG994362">
    <property type="protein sequence ID" value="CAF2249862.1"/>
    <property type="molecule type" value="Genomic_DNA"/>
</dbReference>
<evidence type="ECO:0000256" key="1">
    <source>
        <dbReference type="SAM" id="Phobius"/>
    </source>
</evidence>
<proteinExistence type="predicted"/>
<dbReference type="Proteomes" id="UP001295469">
    <property type="component" value="Chromosome A08"/>
</dbReference>
<evidence type="ECO:0000313" key="2">
    <source>
        <dbReference type="EMBL" id="CAF2249862.1"/>
    </source>
</evidence>
<feature type="transmembrane region" description="Helical" evidence="1">
    <location>
        <begin position="12"/>
        <end position="35"/>
    </location>
</feature>
<dbReference type="AlphaFoldDB" id="A0A817AG62"/>
<gene>
    <name evidence="2" type="ORF">DARMORV10_A08P23630.1</name>
</gene>
<protein>
    <submittedName>
        <fullName evidence="2">(rape) hypothetical protein</fullName>
    </submittedName>
</protein>
<organism evidence="2">
    <name type="scientific">Brassica napus</name>
    <name type="common">Rape</name>
    <dbReference type="NCBI Taxonomy" id="3708"/>
    <lineage>
        <taxon>Eukaryota</taxon>
        <taxon>Viridiplantae</taxon>
        <taxon>Streptophyta</taxon>
        <taxon>Embryophyta</taxon>
        <taxon>Tracheophyta</taxon>
        <taxon>Spermatophyta</taxon>
        <taxon>Magnoliopsida</taxon>
        <taxon>eudicotyledons</taxon>
        <taxon>Gunneridae</taxon>
        <taxon>Pentapetalae</taxon>
        <taxon>rosids</taxon>
        <taxon>malvids</taxon>
        <taxon>Brassicales</taxon>
        <taxon>Brassicaceae</taxon>
        <taxon>Brassiceae</taxon>
        <taxon>Brassica</taxon>
    </lineage>
</organism>
<accession>A0A817AG62</accession>
<sequence>MQLLSFLGCLRSFVFEIVFCSGFVVYCILSILFVFAQLCRCFSMFAPLLCNLLQFFF</sequence>
<keyword evidence="1" id="KW-0472">Membrane</keyword>
<reference evidence="2" key="1">
    <citation type="submission" date="2021-01" db="EMBL/GenBank/DDBJ databases">
        <authorList>
            <consortium name="Genoscope - CEA"/>
            <person name="William W."/>
        </authorList>
    </citation>
    <scope>NUCLEOTIDE SEQUENCE</scope>
</reference>
<keyword evidence="1" id="KW-1133">Transmembrane helix</keyword>
<name>A0A817AG62_BRANA</name>